<protein>
    <recommendedName>
        <fullName evidence="3">DUF4054 domain-containing protein</fullName>
    </recommendedName>
</protein>
<dbReference type="InterPro" id="IPR025127">
    <property type="entry name" value="DUF4054"/>
</dbReference>
<dbReference type="Pfam" id="PF13262">
    <property type="entry name" value="DUF4054"/>
    <property type="match status" value="1"/>
</dbReference>
<evidence type="ECO:0000313" key="2">
    <source>
        <dbReference type="Proteomes" id="UP000199636"/>
    </source>
</evidence>
<keyword evidence="2" id="KW-1185">Reference proteome</keyword>
<dbReference type="AlphaFoldDB" id="A0A1G8LEZ0"/>
<accession>A0A1G8LEZ0</accession>
<dbReference type="Proteomes" id="UP000199636">
    <property type="component" value="Unassembled WGS sequence"/>
</dbReference>
<evidence type="ECO:0000313" key="1">
    <source>
        <dbReference type="EMBL" id="SDI54282.1"/>
    </source>
</evidence>
<dbReference type="RefSeq" id="WP_090266798.1">
    <property type="nucleotide sequence ID" value="NZ_FNDS01000011.1"/>
</dbReference>
<proteinExistence type="predicted"/>
<dbReference type="EMBL" id="FNDS01000011">
    <property type="protein sequence ID" value="SDI54282.1"/>
    <property type="molecule type" value="Genomic_DNA"/>
</dbReference>
<evidence type="ECO:0008006" key="3">
    <source>
        <dbReference type="Google" id="ProtNLM"/>
    </source>
</evidence>
<organism evidence="1 2">
    <name type="scientific">Pseudomonas panipatensis</name>
    <dbReference type="NCBI Taxonomy" id="428992"/>
    <lineage>
        <taxon>Bacteria</taxon>
        <taxon>Pseudomonadati</taxon>
        <taxon>Pseudomonadota</taxon>
        <taxon>Gammaproteobacteria</taxon>
        <taxon>Pseudomonadales</taxon>
        <taxon>Pseudomonadaceae</taxon>
        <taxon>Pseudomonas</taxon>
    </lineage>
</organism>
<name>A0A1G8LEZ0_9PSED</name>
<sequence>MDAAKFRQDFPEFADVTKYPDYAVNLWLGLASTTLPADRWCDYLDIGMELFTAHNLALAAGNQATAAVGGAPGQVKGPLTSKAVDKVSVGYDSGAAALEDGGFFNLTTYGIQFLQLSRMIGSGGIQL</sequence>
<reference evidence="2" key="1">
    <citation type="submission" date="2016-10" db="EMBL/GenBank/DDBJ databases">
        <authorList>
            <person name="Varghese N."/>
            <person name="Submissions S."/>
        </authorList>
    </citation>
    <scope>NUCLEOTIDE SEQUENCE [LARGE SCALE GENOMIC DNA]</scope>
    <source>
        <strain evidence="2">CCM 7469</strain>
    </source>
</reference>
<dbReference type="STRING" id="428992.SAMN05216272_111116"/>
<gene>
    <name evidence="1" type="ORF">SAMN05216272_111116</name>
</gene>
<dbReference type="OrthoDB" id="8689462at2"/>